<feature type="domain" description="Serine/threonine specific protein phosphatases" evidence="9">
    <location>
        <begin position="129"/>
        <end position="134"/>
    </location>
</feature>
<accession>A0ABR2L3U8</accession>
<dbReference type="InterPro" id="IPR004843">
    <property type="entry name" value="Calcineurin-like_PHP"/>
</dbReference>
<dbReference type="SUPFAM" id="SSF56300">
    <property type="entry name" value="Metallo-dependent phosphatases"/>
    <property type="match status" value="1"/>
</dbReference>
<sequence length="491" mass="56885">MSAHASYIFTAYSHIRSLPLEKLLLIGNSSQEGIPIPSFDEDLLINICEEAKDIFEKEDNIIYIEGDVVVVGDIHGSFHDLLRILKYVDGTESKVIFLGDYVDRGSFSLECITLLFTLKLLRPEKYFLLRGNHEFEDMCSCYGFKKEILNYHNPYIIEQNNHTTTTDKYESPNKLRKFQEEKQTKKSHLQKEELCINYYKDHVNINCYKYTEKLFQTIMETFSYLPFCSIVNKTSLCFHGGLTPLLEKVENINRSIQRPITDFDQSPLLTDILWGDPSPDLEQSYTDNHRGRGKLFNGPVLVNFLKNNNLKRLIRGHECVNGVKKLFNEKCITVFSASSYSCDMGNSSGILKIFKNDDRIKSVIFQPLSRLKKFDSNYYKVQSFCQTQSSHSIKEYKSGFLQLGNFSPDPNHHLSIHFLNDDENDRKLEHKHRYYPHKVHSLRSGHRKNVSSSNFCLISKPQILAPKISQNRSQILFSTATESLFDENINE</sequence>
<dbReference type="InterPro" id="IPR029052">
    <property type="entry name" value="Metallo-depent_PP-like"/>
</dbReference>
<dbReference type="Proteomes" id="UP001470230">
    <property type="component" value="Unassembled WGS sequence"/>
</dbReference>
<evidence type="ECO:0000259" key="9">
    <source>
        <dbReference type="PROSITE" id="PS00125"/>
    </source>
</evidence>
<dbReference type="SMART" id="SM00156">
    <property type="entry name" value="PP2Ac"/>
    <property type="match status" value="1"/>
</dbReference>
<comment type="cofactor">
    <cofactor evidence="1">
        <name>Mn(2+)</name>
        <dbReference type="ChEBI" id="CHEBI:29035"/>
    </cofactor>
</comment>
<evidence type="ECO:0000256" key="5">
    <source>
        <dbReference type="ARBA" id="ARBA00023211"/>
    </source>
</evidence>
<keyword evidence="5" id="KW-0464">Manganese</keyword>
<comment type="catalytic activity">
    <reaction evidence="7 8">
        <text>O-phospho-L-threonyl-[protein] + H2O = L-threonyl-[protein] + phosphate</text>
        <dbReference type="Rhea" id="RHEA:47004"/>
        <dbReference type="Rhea" id="RHEA-COMP:11060"/>
        <dbReference type="Rhea" id="RHEA-COMP:11605"/>
        <dbReference type="ChEBI" id="CHEBI:15377"/>
        <dbReference type="ChEBI" id="CHEBI:30013"/>
        <dbReference type="ChEBI" id="CHEBI:43474"/>
        <dbReference type="ChEBI" id="CHEBI:61977"/>
        <dbReference type="EC" id="3.1.3.16"/>
    </reaction>
</comment>
<dbReference type="EMBL" id="JAPFFF010000001">
    <property type="protein sequence ID" value="KAK8898009.1"/>
    <property type="molecule type" value="Genomic_DNA"/>
</dbReference>
<dbReference type="InterPro" id="IPR050341">
    <property type="entry name" value="PP1_catalytic_subunit"/>
</dbReference>
<dbReference type="Pfam" id="PF00149">
    <property type="entry name" value="Metallophos"/>
    <property type="match status" value="1"/>
</dbReference>
<protein>
    <recommendedName>
        <fullName evidence="8">Serine/threonine-protein phosphatase</fullName>
        <ecNumber evidence="8">3.1.3.16</ecNumber>
    </recommendedName>
</protein>
<comment type="caution">
    <text evidence="10">The sequence shown here is derived from an EMBL/GenBank/DDBJ whole genome shotgun (WGS) entry which is preliminary data.</text>
</comment>
<dbReference type="InterPro" id="IPR006186">
    <property type="entry name" value="Ser/Thr-sp_prot-phosphatase"/>
</dbReference>
<gene>
    <name evidence="10" type="ORF">M9Y10_000257</name>
</gene>
<organism evidence="10 11">
    <name type="scientific">Tritrichomonas musculus</name>
    <dbReference type="NCBI Taxonomy" id="1915356"/>
    <lineage>
        <taxon>Eukaryota</taxon>
        <taxon>Metamonada</taxon>
        <taxon>Parabasalia</taxon>
        <taxon>Tritrichomonadida</taxon>
        <taxon>Tritrichomonadidae</taxon>
        <taxon>Tritrichomonas</taxon>
    </lineage>
</organism>
<evidence type="ECO:0000256" key="1">
    <source>
        <dbReference type="ARBA" id="ARBA00001936"/>
    </source>
</evidence>
<keyword evidence="3 8" id="KW-0378">Hydrolase</keyword>
<dbReference type="PRINTS" id="PR00114">
    <property type="entry name" value="STPHPHTASE"/>
</dbReference>
<dbReference type="PROSITE" id="PS00125">
    <property type="entry name" value="SER_THR_PHOSPHATASE"/>
    <property type="match status" value="1"/>
</dbReference>
<evidence type="ECO:0000256" key="7">
    <source>
        <dbReference type="ARBA" id="ARBA00048336"/>
    </source>
</evidence>
<evidence type="ECO:0000313" key="10">
    <source>
        <dbReference type="EMBL" id="KAK8898009.1"/>
    </source>
</evidence>
<dbReference type="CDD" id="cd00144">
    <property type="entry name" value="MPP_PPP_family"/>
    <property type="match status" value="1"/>
</dbReference>
<name>A0ABR2L3U8_9EUKA</name>
<evidence type="ECO:0000256" key="4">
    <source>
        <dbReference type="ARBA" id="ARBA00022912"/>
    </source>
</evidence>
<comment type="similarity">
    <text evidence="8">Belongs to the PPP phosphatase family.</text>
</comment>
<dbReference type="Gene3D" id="3.60.21.10">
    <property type="match status" value="1"/>
</dbReference>
<evidence type="ECO:0000256" key="2">
    <source>
        <dbReference type="ARBA" id="ARBA00022723"/>
    </source>
</evidence>
<dbReference type="EC" id="3.1.3.16" evidence="8"/>
<evidence type="ECO:0000256" key="8">
    <source>
        <dbReference type="RuleBase" id="RU004273"/>
    </source>
</evidence>
<keyword evidence="2" id="KW-0479">Metal-binding</keyword>
<dbReference type="PANTHER" id="PTHR11668">
    <property type="entry name" value="SERINE/THREONINE PROTEIN PHOSPHATASE"/>
    <property type="match status" value="1"/>
</dbReference>
<keyword evidence="4" id="KW-0904">Protein phosphatase</keyword>
<keyword evidence="11" id="KW-1185">Reference proteome</keyword>
<evidence type="ECO:0000256" key="3">
    <source>
        <dbReference type="ARBA" id="ARBA00022801"/>
    </source>
</evidence>
<evidence type="ECO:0000313" key="11">
    <source>
        <dbReference type="Proteomes" id="UP001470230"/>
    </source>
</evidence>
<reference evidence="10 11" key="1">
    <citation type="submission" date="2024-04" db="EMBL/GenBank/DDBJ databases">
        <title>Tritrichomonas musculus Genome.</title>
        <authorList>
            <person name="Alves-Ferreira E."/>
            <person name="Grigg M."/>
            <person name="Lorenzi H."/>
            <person name="Galac M."/>
        </authorList>
    </citation>
    <scope>NUCLEOTIDE SEQUENCE [LARGE SCALE GENOMIC DNA]</scope>
    <source>
        <strain evidence="10 11">EAF2021</strain>
    </source>
</reference>
<dbReference type="PANTHER" id="PTHR11668:SF300">
    <property type="entry name" value="SERINE_THREONINE-PROTEIN PHOSPHATASE"/>
    <property type="match status" value="1"/>
</dbReference>
<proteinExistence type="inferred from homology"/>
<comment type="catalytic activity">
    <reaction evidence="6">
        <text>O-phospho-L-seryl-[protein] + H2O = L-seryl-[protein] + phosphate</text>
        <dbReference type="Rhea" id="RHEA:20629"/>
        <dbReference type="Rhea" id="RHEA-COMP:9863"/>
        <dbReference type="Rhea" id="RHEA-COMP:11604"/>
        <dbReference type="ChEBI" id="CHEBI:15377"/>
        <dbReference type="ChEBI" id="CHEBI:29999"/>
        <dbReference type="ChEBI" id="CHEBI:43474"/>
        <dbReference type="ChEBI" id="CHEBI:83421"/>
        <dbReference type="EC" id="3.1.3.16"/>
    </reaction>
</comment>
<evidence type="ECO:0000256" key="6">
    <source>
        <dbReference type="ARBA" id="ARBA00047761"/>
    </source>
</evidence>